<dbReference type="GO" id="GO:0048666">
    <property type="term" value="P:neuron development"/>
    <property type="evidence" value="ECO:0007669"/>
    <property type="project" value="UniProtKB-ARBA"/>
</dbReference>
<keyword evidence="2" id="KW-1133">Transmembrane helix</keyword>
<name>A0AAV2RCN9_MEGNR</name>
<sequence>MSYAKKYKNVLLLFHLFLIEGGLAKINVTESSTSTTNSTMATNSTSDSTESTTMSMAPTTIQPDSIVTSHFQHGVINVTWPPWNDWNDTSNEELYYTIDEEEYFRISWGDKIETTKNNSYIITEDNYDSTNGILVISVCPILSEDNETCTFNSSITYQTIVHPVQHLTATFNKEGTKLVAKWDYSDTDDNDNDITFYIYWNDTDFSTSTEEYTWQINDVDGAPRNVCVSAEIEEDDSSDWKCVIAKEEEDEPDLALIIGLSVGLSVLVILIIVVVVIKRRPDLCGKEGSSSNYRRDSDIEIHENPQKSEEVLRSEFSKLRELKVDRSTDVAKGFRDKNHYTDVLPYDDTLVRLRRVEYMNASYVLDKKFIVTPDPMPDQDNDIWQLIYECDVRVIIRISTEGEQKPMWLLWLSAQGSDQWFQRSWAVLSHSWDKRVDPSIGQKINEDSREIKHFHLTNWPEGTKLNQQDQANAKVLRLISSGRSFAKKNGNKPVLIHCGAGSGRTGTVCGIWHLMDQHDKHEMVNTYRCVEAMRKDRVWMVQKQ</sequence>
<feature type="chain" id="PRO_5043741131" description="Protein-tyrosine-phosphatase" evidence="3">
    <location>
        <begin position="25"/>
        <end position="544"/>
    </location>
</feature>
<keyword evidence="3" id="KW-0732">Signal</keyword>
<dbReference type="AlphaFoldDB" id="A0AAV2RCN9"/>
<dbReference type="GO" id="GO:0004725">
    <property type="term" value="F:protein tyrosine phosphatase activity"/>
    <property type="evidence" value="ECO:0007669"/>
    <property type="project" value="InterPro"/>
</dbReference>
<dbReference type="PROSITE" id="PS50055">
    <property type="entry name" value="TYR_PHOSPHATASE_PTP"/>
    <property type="match status" value="1"/>
</dbReference>
<protein>
    <recommendedName>
        <fullName evidence="8">Protein-tyrosine-phosphatase</fullName>
    </recommendedName>
</protein>
<dbReference type="InterPro" id="IPR050348">
    <property type="entry name" value="Protein-Tyr_Phosphatase"/>
</dbReference>
<evidence type="ECO:0000259" key="5">
    <source>
        <dbReference type="PROSITE" id="PS50056"/>
    </source>
</evidence>
<feature type="signal peptide" evidence="3">
    <location>
        <begin position="1"/>
        <end position="24"/>
    </location>
</feature>
<dbReference type="SMART" id="SM00194">
    <property type="entry name" value="PTPc"/>
    <property type="match status" value="1"/>
</dbReference>
<dbReference type="InterPro" id="IPR000242">
    <property type="entry name" value="PTP_cat"/>
</dbReference>
<feature type="compositionally biased region" description="Low complexity" evidence="1">
    <location>
        <begin position="31"/>
        <end position="55"/>
    </location>
</feature>
<dbReference type="PANTHER" id="PTHR19134:SF449">
    <property type="entry name" value="TYROSINE-PROTEIN PHOSPHATASE 1"/>
    <property type="match status" value="1"/>
</dbReference>
<feature type="non-terminal residue" evidence="6">
    <location>
        <position position="544"/>
    </location>
</feature>
<evidence type="ECO:0000313" key="6">
    <source>
        <dbReference type="EMBL" id="CAL4121220.1"/>
    </source>
</evidence>
<evidence type="ECO:0000313" key="7">
    <source>
        <dbReference type="Proteomes" id="UP001497623"/>
    </source>
</evidence>
<dbReference type="PANTHER" id="PTHR19134">
    <property type="entry name" value="RECEPTOR-TYPE TYROSINE-PROTEIN PHOSPHATASE"/>
    <property type="match status" value="1"/>
</dbReference>
<evidence type="ECO:0008006" key="8">
    <source>
        <dbReference type="Google" id="ProtNLM"/>
    </source>
</evidence>
<dbReference type="PROSITE" id="PS00383">
    <property type="entry name" value="TYR_PHOSPHATASE_1"/>
    <property type="match status" value="1"/>
</dbReference>
<evidence type="ECO:0000256" key="3">
    <source>
        <dbReference type="SAM" id="SignalP"/>
    </source>
</evidence>
<evidence type="ECO:0000256" key="1">
    <source>
        <dbReference type="SAM" id="MobiDB-lite"/>
    </source>
</evidence>
<dbReference type="SMART" id="SM00404">
    <property type="entry name" value="PTPc_motif"/>
    <property type="match status" value="1"/>
</dbReference>
<reference evidence="6 7" key="1">
    <citation type="submission" date="2024-05" db="EMBL/GenBank/DDBJ databases">
        <authorList>
            <person name="Wallberg A."/>
        </authorList>
    </citation>
    <scope>NUCLEOTIDE SEQUENCE [LARGE SCALE GENOMIC DNA]</scope>
</reference>
<dbReference type="SUPFAM" id="SSF52799">
    <property type="entry name" value="(Phosphotyrosine protein) phosphatases II"/>
    <property type="match status" value="1"/>
</dbReference>
<keyword evidence="2" id="KW-0472">Membrane</keyword>
<proteinExistence type="predicted"/>
<feature type="domain" description="Tyrosine specific protein phosphatases" evidence="5">
    <location>
        <begin position="473"/>
        <end position="544"/>
    </location>
</feature>
<dbReference type="PROSITE" id="PS50056">
    <property type="entry name" value="TYR_PHOSPHATASE_2"/>
    <property type="match status" value="1"/>
</dbReference>
<dbReference type="InterPro" id="IPR029021">
    <property type="entry name" value="Prot-tyrosine_phosphatase-like"/>
</dbReference>
<organism evidence="6 7">
    <name type="scientific">Meganyctiphanes norvegica</name>
    <name type="common">Northern krill</name>
    <name type="synonym">Thysanopoda norvegica</name>
    <dbReference type="NCBI Taxonomy" id="48144"/>
    <lineage>
        <taxon>Eukaryota</taxon>
        <taxon>Metazoa</taxon>
        <taxon>Ecdysozoa</taxon>
        <taxon>Arthropoda</taxon>
        <taxon>Crustacea</taxon>
        <taxon>Multicrustacea</taxon>
        <taxon>Malacostraca</taxon>
        <taxon>Eumalacostraca</taxon>
        <taxon>Eucarida</taxon>
        <taxon>Euphausiacea</taxon>
        <taxon>Euphausiidae</taxon>
        <taxon>Meganyctiphanes</taxon>
    </lineage>
</organism>
<feature type="region of interest" description="Disordered" evidence="1">
    <location>
        <begin position="31"/>
        <end position="56"/>
    </location>
</feature>
<feature type="domain" description="Tyrosine-protein phosphatase" evidence="4">
    <location>
        <begin position="312"/>
        <end position="544"/>
    </location>
</feature>
<dbReference type="InterPro" id="IPR000387">
    <property type="entry name" value="Tyr_Pase_dom"/>
</dbReference>
<dbReference type="EMBL" id="CAXKWB010018802">
    <property type="protein sequence ID" value="CAL4121220.1"/>
    <property type="molecule type" value="Genomic_DNA"/>
</dbReference>
<evidence type="ECO:0000259" key="4">
    <source>
        <dbReference type="PROSITE" id="PS50055"/>
    </source>
</evidence>
<dbReference type="InterPro" id="IPR003595">
    <property type="entry name" value="Tyr_Pase_cat"/>
</dbReference>
<comment type="caution">
    <text evidence="6">The sequence shown here is derived from an EMBL/GenBank/DDBJ whole genome shotgun (WGS) entry which is preliminary data.</text>
</comment>
<accession>A0AAV2RCN9</accession>
<gene>
    <name evidence="6" type="ORF">MNOR_LOCUS22391</name>
</gene>
<dbReference type="InterPro" id="IPR016130">
    <property type="entry name" value="Tyr_Pase_AS"/>
</dbReference>
<dbReference type="PRINTS" id="PR00700">
    <property type="entry name" value="PRTYPHPHTASE"/>
</dbReference>
<dbReference type="Proteomes" id="UP001497623">
    <property type="component" value="Unassembled WGS sequence"/>
</dbReference>
<keyword evidence="2" id="KW-0812">Transmembrane</keyword>
<evidence type="ECO:0000256" key="2">
    <source>
        <dbReference type="SAM" id="Phobius"/>
    </source>
</evidence>
<dbReference type="Pfam" id="PF00102">
    <property type="entry name" value="Y_phosphatase"/>
    <property type="match status" value="1"/>
</dbReference>
<dbReference type="Gene3D" id="3.90.190.10">
    <property type="entry name" value="Protein tyrosine phosphatase superfamily"/>
    <property type="match status" value="1"/>
</dbReference>
<feature type="transmembrane region" description="Helical" evidence="2">
    <location>
        <begin position="254"/>
        <end position="277"/>
    </location>
</feature>
<keyword evidence="7" id="KW-1185">Reference proteome</keyword>